<dbReference type="AlphaFoldDB" id="A0A090ICW2"/>
<reference evidence="3" key="1">
    <citation type="submission" date="2014-09" db="EMBL/GenBank/DDBJ databases">
        <authorList>
            <person name="Hjerde Erik"/>
        </authorList>
    </citation>
    <scope>NUCLEOTIDE SEQUENCE</scope>
</reference>
<evidence type="ECO:0000313" key="3">
    <source>
        <dbReference type="EMBL" id="CED57389.1"/>
    </source>
</evidence>
<dbReference type="HOGENOM" id="CLU_147461_0_0_6"/>
<dbReference type="InterPro" id="IPR000182">
    <property type="entry name" value="GNAT_dom"/>
</dbReference>
<dbReference type="PATRIC" id="fig|80852.17.peg.3280"/>
<dbReference type="InterPro" id="IPR016181">
    <property type="entry name" value="Acyl_CoA_acyltransferase"/>
</dbReference>
<dbReference type="Gene3D" id="3.40.630.30">
    <property type="match status" value="1"/>
</dbReference>
<dbReference type="GeneID" id="28543004"/>
<dbReference type="EMBL" id="LN554847">
    <property type="protein sequence ID" value="CED57154.1"/>
    <property type="molecule type" value="Genomic_DNA"/>
</dbReference>
<proteinExistence type="predicted"/>
<keyword evidence="3" id="KW-0808">Transferase</keyword>
<dbReference type="PROSITE" id="PS51186">
    <property type="entry name" value="GNAT"/>
    <property type="match status" value="1"/>
</dbReference>
<dbReference type="Pfam" id="PF00583">
    <property type="entry name" value="Acetyltransf_1"/>
    <property type="match status" value="1"/>
</dbReference>
<protein>
    <submittedName>
        <fullName evidence="2 3">Putative acetyltransferase</fullName>
    </submittedName>
</protein>
<dbReference type="SUPFAM" id="SSF55729">
    <property type="entry name" value="Acyl-CoA N-acyltransferases (Nat)"/>
    <property type="match status" value="1"/>
</dbReference>
<reference evidence="4" key="2">
    <citation type="submission" date="2014-09" db="EMBL/GenBank/DDBJ databases">
        <authorList>
            <person name="Hjerde E."/>
        </authorList>
    </citation>
    <scope>NUCLEOTIDE SEQUENCE [LARGE SCALE GENOMIC DNA]</scope>
    <source>
        <strain evidence="4">06/09/139</strain>
    </source>
</reference>
<dbReference type="CDD" id="cd04301">
    <property type="entry name" value="NAT_SF"/>
    <property type="match status" value="1"/>
</dbReference>
<evidence type="ECO:0000313" key="4">
    <source>
        <dbReference type="Proteomes" id="UP000032427"/>
    </source>
</evidence>
<sequence length="140" mass="15931">MVLIQTVESNSTYLTELYQWFESEWDDVEPLATTKDGKVIPNPIIALENGELIGGLVFTRFLSPITQEQAVWVNAVFIKPENRKQGISSQLINHAEKMVSEMAEPELLVFTHIPVLYSNLKWTVIETVDDHFVLKSSLVQ</sequence>
<evidence type="ECO:0000313" key="2">
    <source>
        <dbReference type="EMBL" id="CED57154.1"/>
    </source>
</evidence>
<feature type="domain" description="N-acetyltransferase" evidence="1">
    <location>
        <begin position="2"/>
        <end position="140"/>
    </location>
</feature>
<dbReference type="EMBL" id="LN554847">
    <property type="protein sequence ID" value="CED57389.1"/>
    <property type="molecule type" value="Genomic_DNA"/>
</dbReference>
<gene>
    <name evidence="2" type="ORF">AWOD_II_0510</name>
    <name evidence="3" type="ORF">AWOD_II_0759</name>
</gene>
<keyword evidence="4" id="KW-1185">Reference proteome</keyword>
<dbReference type="KEGG" id="awd:AWOD_II_0759"/>
<evidence type="ECO:0000259" key="1">
    <source>
        <dbReference type="PROSITE" id="PS51186"/>
    </source>
</evidence>
<dbReference type="Proteomes" id="UP000032427">
    <property type="component" value="Chromosome 2"/>
</dbReference>
<organism evidence="3 4">
    <name type="scientific">Aliivibrio wodanis</name>
    <dbReference type="NCBI Taxonomy" id="80852"/>
    <lineage>
        <taxon>Bacteria</taxon>
        <taxon>Pseudomonadati</taxon>
        <taxon>Pseudomonadota</taxon>
        <taxon>Gammaproteobacteria</taxon>
        <taxon>Vibrionales</taxon>
        <taxon>Vibrionaceae</taxon>
        <taxon>Aliivibrio</taxon>
    </lineage>
</organism>
<dbReference type="OrthoDB" id="7678938at2"/>
<accession>A0A090ICW2</accession>
<dbReference type="GO" id="GO:0016747">
    <property type="term" value="F:acyltransferase activity, transferring groups other than amino-acyl groups"/>
    <property type="evidence" value="ECO:0007669"/>
    <property type="project" value="InterPro"/>
</dbReference>
<dbReference type="KEGG" id="awd:AWOD_II_0510"/>
<name>A0A090ICW2_9GAMM</name>
<dbReference type="STRING" id="80852.AWOD_II_0510"/>